<organism evidence="1 2">
    <name type="scientific">Trifolium pratense</name>
    <name type="common">Red clover</name>
    <dbReference type="NCBI Taxonomy" id="57577"/>
    <lineage>
        <taxon>Eukaryota</taxon>
        <taxon>Viridiplantae</taxon>
        <taxon>Streptophyta</taxon>
        <taxon>Embryophyta</taxon>
        <taxon>Tracheophyta</taxon>
        <taxon>Spermatophyta</taxon>
        <taxon>Magnoliopsida</taxon>
        <taxon>eudicotyledons</taxon>
        <taxon>Gunneridae</taxon>
        <taxon>Pentapetalae</taxon>
        <taxon>rosids</taxon>
        <taxon>fabids</taxon>
        <taxon>Fabales</taxon>
        <taxon>Fabaceae</taxon>
        <taxon>Papilionoideae</taxon>
        <taxon>50 kb inversion clade</taxon>
        <taxon>NPAAA clade</taxon>
        <taxon>Hologalegina</taxon>
        <taxon>IRL clade</taxon>
        <taxon>Trifolieae</taxon>
        <taxon>Trifolium</taxon>
    </lineage>
</organism>
<dbReference type="Proteomes" id="UP001177021">
    <property type="component" value="Unassembled WGS sequence"/>
</dbReference>
<gene>
    <name evidence="1" type="ORF">MILVUS5_LOCUS41102</name>
</gene>
<comment type="caution">
    <text evidence="1">The sequence shown here is derived from an EMBL/GenBank/DDBJ whole genome shotgun (WGS) entry which is preliminary data.</text>
</comment>
<dbReference type="EMBL" id="CASHSV030000823">
    <property type="protein sequence ID" value="CAJ2678885.1"/>
    <property type="molecule type" value="Genomic_DNA"/>
</dbReference>
<proteinExistence type="predicted"/>
<keyword evidence="2" id="KW-1185">Reference proteome</keyword>
<evidence type="ECO:0000313" key="1">
    <source>
        <dbReference type="EMBL" id="CAJ2678885.1"/>
    </source>
</evidence>
<reference evidence="1" key="1">
    <citation type="submission" date="2023-10" db="EMBL/GenBank/DDBJ databases">
        <authorList>
            <person name="Rodriguez Cubillos JULIANA M."/>
            <person name="De Vega J."/>
        </authorList>
    </citation>
    <scope>NUCLEOTIDE SEQUENCE</scope>
</reference>
<sequence>MGEKWKISKKETSNSSTSTSKSSLFSRSCSTRGSSSNSPLLLKSLSQKSSSTSNNSSNNLPRSYSQKNPSIGKKCTNIAKEQKARFYIMRKCVSMLVCWHKHGDK</sequence>
<evidence type="ECO:0000313" key="2">
    <source>
        <dbReference type="Proteomes" id="UP001177021"/>
    </source>
</evidence>
<accession>A0ACB0MBC0</accession>
<protein>
    <submittedName>
        <fullName evidence="1">Uncharacterized protein</fullName>
    </submittedName>
</protein>
<name>A0ACB0MBC0_TRIPR</name>